<accession>A0A5C5XA34</accession>
<evidence type="ECO:0000256" key="5">
    <source>
        <dbReference type="PROSITE-ProRule" id="PRU00169"/>
    </source>
</evidence>
<organism evidence="8 9">
    <name type="scientific">Rubinisphaera italica</name>
    <dbReference type="NCBI Taxonomy" id="2527969"/>
    <lineage>
        <taxon>Bacteria</taxon>
        <taxon>Pseudomonadati</taxon>
        <taxon>Planctomycetota</taxon>
        <taxon>Planctomycetia</taxon>
        <taxon>Planctomycetales</taxon>
        <taxon>Planctomycetaceae</taxon>
        <taxon>Rubinisphaera</taxon>
    </lineage>
</organism>
<dbReference type="RefSeq" id="WP_146501847.1">
    <property type="nucleotide sequence ID" value="NZ_SJPG01000001.1"/>
</dbReference>
<dbReference type="Gene3D" id="3.40.50.2300">
    <property type="match status" value="1"/>
</dbReference>
<dbReference type="Pfam" id="PF25601">
    <property type="entry name" value="AAA_lid_14"/>
    <property type="match status" value="1"/>
</dbReference>
<dbReference type="Proteomes" id="UP000316095">
    <property type="component" value="Unassembled WGS sequence"/>
</dbReference>
<dbReference type="InterPro" id="IPR001789">
    <property type="entry name" value="Sig_transdc_resp-reg_receiver"/>
</dbReference>
<keyword evidence="4" id="KW-0804">Transcription</keyword>
<evidence type="ECO:0000313" key="8">
    <source>
        <dbReference type="EMBL" id="TWT59638.1"/>
    </source>
</evidence>
<dbReference type="Gene3D" id="3.40.50.300">
    <property type="entry name" value="P-loop containing nucleotide triphosphate hydrolases"/>
    <property type="match status" value="1"/>
</dbReference>
<dbReference type="FunFam" id="3.40.50.300:FF:000006">
    <property type="entry name" value="DNA-binding transcriptional regulator NtrC"/>
    <property type="match status" value="1"/>
</dbReference>
<comment type="caution">
    <text evidence="5">Lacks conserved residue(s) required for the propagation of feature annotation.</text>
</comment>
<dbReference type="Pfam" id="PF00158">
    <property type="entry name" value="Sigma54_activat"/>
    <property type="match status" value="1"/>
</dbReference>
<feature type="domain" description="Response regulatory" evidence="7">
    <location>
        <begin position="8"/>
        <end position="122"/>
    </location>
</feature>
<dbReference type="PROSITE" id="PS50110">
    <property type="entry name" value="RESPONSE_REGULATORY"/>
    <property type="match status" value="1"/>
</dbReference>
<dbReference type="InterPro" id="IPR009057">
    <property type="entry name" value="Homeodomain-like_sf"/>
</dbReference>
<dbReference type="AlphaFoldDB" id="A0A5C5XA34"/>
<dbReference type="Gene3D" id="1.10.8.60">
    <property type="match status" value="1"/>
</dbReference>
<dbReference type="SMART" id="SM00382">
    <property type="entry name" value="AAA"/>
    <property type="match status" value="1"/>
</dbReference>
<dbReference type="OrthoDB" id="9807827at2"/>
<proteinExistence type="predicted"/>
<dbReference type="GO" id="GO:0000160">
    <property type="term" value="P:phosphorelay signal transduction system"/>
    <property type="evidence" value="ECO:0007669"/>
    <property type="project" value="InterPro"/>
</dbReference>
<dbReference type="EMBL" id="SJPG01000001">
    <property type="protein sequence ID" value="TWT59638.1"/>
    <property type="molecule type" value="Genomic_DNA"/>
</dbReference>
<name>A0A5C5XA34_9PLAN</name>
<feature type="domain" description="Sigma-54 factor interaction" evidence="6">
    <location>
        <begin position="139"/>
        <end position="367"/>
    </location>
</feature>
<protein>
    <submittedName>
        <fullName evidence="8">Transcriptional regulatory protein ZraR</fullName>
    </submittedName>
</protein>
<evidence type="ECO:0000313" key="9">
    <source>
        <dbReference type="Proteomes" id="UP000316095"/>
    </source>
</evidence>
<evidence type="ECO:0000256" key="4">
    <source>
        <dbReference type="ARBA" id="ARBA00023163"/>
    </source>
</evidence>
<dbReference type="InterPro" id="IPR002078">
    <property type="entry name" value="Sigma_54_int"/>
</dbReference>
<dbReference type="SUPFAM" id="SSF52540">
    <property type="entry name" value="P-loop containing nucleoside triphosphate hydrolases"/>
    <property type="match status" value="1"/>
</dbReference>
<reference evidence="8 9" key="1">
    <citation type="submission" date="2019-02" db="EMBL/GenBank/DDBJ databases">
        <title>Deep-cultivation of Planctomycetes and their phenomic and genomic characterization uncovers novel biology.</title>
        <authorList>
            <person name="Wiegand S."/>
            <person name="Jogler M."/>
            <person name="Boedeker C."/>
            <person name="Pinto D."/>
            <person name="Vollmers J."/>
            <person name="Rivas-Marin E."/>
            <person name="Kohn T."/>
            <person name="Peeters S.H."/>
            <person name="Heuer A."/>
            <person name="Rast P."/>
            <person name="Oberbeckmann S."/>
            <person name="Bunk B."/>
            <person name="Jeske O."/>
            <person name="Meyerdierks A."/>
            <person name="Storesund J.E."/>
            <person name="Kallscheuer N."/>
            <person name="Luecker S."/>
            <person name="Lage O.M."/>
            <person name="Pohl T."/>
            <person name="Merkel B.J."/>
            <person name="Hornburger P."/>
            <person name="Mueller R.-W."/>
            <person name="Bruemmer F."/>
            <person name="Labrenz M."/>
            <person name="Spormann A.M."/>
            <person name="Op Den Camp H."/>
            <person name="Overmann J."/>
            <person name="Amann R."/>
            <person name="Jetten M.S.M."/>
            <person name="Mascher T."/>
            <person name="Medema M.H."/>
            <person name="Devos D.P."/>
            <person name="Kaster A.-K."/>
            <person name="Ovreas L."/>
            <person name="Rohde M."/>
            <person name="Galperin M.Y."/>
            <person name="Jogler C."/>
        </authorList>
    </citation>
    <scope>NUCLEOTIDE SEQUENCE [LARGE SCALE GENOMIC DNA]</scope>
    <source>
        <strain evidence="8 9">Pan54</strain>
    </source>
</reference>
<dbReference type="InterPro" id="IPR011006">
    <property type="entry name" value="CheY-like_superfamily"/>
</dbReference>
<dbReference type="GO" id="GO:0006355">
    <property type="term" value="P:regulation of DNA-templated transcription"/>
    <property type="evidence" value="ECO:0007669"/>
    <property type="project" value="InterPro"/>
</dbReference>
<dbReference type="PANTHER" id="PTHR32071:SF122">
    <property type="entry name" value="SIGMA FACTOR"/>
    <property type="match status" value="1"/>
</dbReference>
<dbReference type="PROSITE" id="PS50045">
    <property type="entry name" value="SIGMA54_INTERACT_4"/>
    <property type="match status" value="1"/>
</dbReference>
<dbReference type="InterPro" id="IPR025662">
    <property type="entry name" value="Sigma_54_int_dom_ATP-bd_1"/>
</dbReference>
<keyword evidence="1" id="KW-0547">Nucleotide-binding</keyword>
<dbReference type="InterPro" id="IPR025944">
    <property type="entry name" value="Sigma_54_int_dom_CS"/>
</dbReference>
<evidence type="ECO:0000256" key="3">
    <source>
        <dbReference type="ARBA" id="ARBA00023015"/>
    </source>
</evidence>
<keyword evidence="2" id="KW-0067">ATP-binding</keyword>
<dbReference type="InterPro" id="IPR058031">
    <property type="entry name" value="AAA_lid_NorR"/>
</dbReference>
<keyword evidence="3" id="KW-0805">Transcription regulation</keyword>
<evidence type="ECO:0000259" key="6">
    <source>
        <dbReference type="PROSITE" id="PS50045"/>
    </source>
</evidence>
<gene>
    <name evidence="8" type="primary">zraR_1</name>
    <name evidence="8" type="ORF">Pan54_03460</name>
</gene>
<evidence type="ECO:0000256" key="1">
    <source>
        <dbReference type="ARBA" id="ARBA00022741"/>
    </source>
</evidence>
<dbReference type="CDD" id="cd00009">
    <property type="entry name" value="AAA"/>
    <property type="match status" value="1"/>
</dbReference>
<keyword evidence="9" id="KW-1185">Reference proteome</keyword>
<sequence length="459" mass="50794">MSSLSQQKILFIDDLPNLCEEMVTILRSVDLDAEAMLSPHAAIPRIARGEFALVITGLVIAELNGFEIIQRIRGAGSRVPIIMVTGYGTEQSAIEAARLGVADYLTKPVAEAELIARVKRVLKQNLPQESDGPRILARMISADPSMNSVFEKVKTIASTESRVLILGETGAGKQVLAHAIHDQSRRKKEPFVEVNCAAIPANLLESELFGHEEGAFTGASKRRIGRFEAAGKGTIFLDEIGELSFDLQSKLLHVLDSGKFCRVGGNKDQVSQARLVSATNRDLIKEVELGRFRADLFYRLNVICIELPPLRERPGDISILIQHFMEKFVAPSQKPPIIMPEALSILTRYSWPGNIRELQNMAEQLAIMKAGEKIGVVDLPQRIIDKGTTETQTSPFVAESIPFRTARDQFEKEYLGRLIMQVQGNLAEGARIAEMDRAQFYRLVKKHGLTSSSHQNANT</sequence>
<dbReference type="Pfam" id="PF00072">
    <property type="entry name" value="Response_reg"/>
    <property type="match status" value="1"/>
</dbReference>
<comment type="caution">
    <text evidence="8">The sequence shown here is derived from an EMBL/GenBank/DDBJ whole genome shotgun (WGS) entry which is preliminary data.</text>
</comment>
<evidence type="ECO:0000256" key="2">
    <source>
        <dbReference type="ARBA" id="ARBA00022840"/>
    </source>
</evidence>
<dbReference type="PANTHER" id="PTHR32071">
    <property type="entry name" value="TRANSCRIPTIONAL REGULATORY PROTEIN"/>
    <property type="match status" value="1"/>
</dbReference>
<dbReference type="InterPro" id="IPR027417">
    <property type="entry name" value="P-loop_NTPase"/>
</dbReference>
<evidence type="ECO:0000259" key="7">
    <source>
        <dbReference type="PROSITE" id="PS50110"/>
    </source>
</evidence>
<dbReference type="InterPro" id="IPR003593">
    <property type="entry name" value="AAA+_ATPase"/>
</dbReference>
<dbReference type="GO" id="GO:0005524">
    <property type="term" value="F:ATP binding"/>
    <property type="evidence" value="ECO:0007669"/>
    <property type="project" value="UniProtKB-KW"/>
</dbReference>
<dbReference type="PROSITE" id="PS00688">
    <property type="entry name" value="SIGMA54_INTERACT_3"/>
    <property type="match status" value="1"/>
</dbReference>
<dbReference type="SMART" id="SM00448">
    <property type="entry name" value="REC"/>
    <property type="match status" value="1"/>
</dbReference>
<dbReference type="SUPFAM" id="SSF46689">
    <property type="entry name" value="Homeodomain-like"/>
    <property type="match status" value="1"/>
</dbReference>
<dbReference type="SUPFAM" id="SSF52172">
    <property type="entry name" value="CheY-like"/>
    <property type="match status" value="1"/>
</dbReference>
<dbReference type="PROSITE" id="PS00675">
    <property type="entry name" value="SIGMA54_INTERACT_1"/>
    <property type="match status" value="1"/>
</dbReference>
<dbReference type="Gene3D" id="1.10.10.60">
    <property type="entry name" value="Homeodomain-like"/>
    <property type="match status" value="1"/>
</dbReference>